<evidence type="ECO:0000313" key="3">
    <source>
        <dbReference type="Proteomes" id="UP001194580"/>
    </source>
</evidence>
<dbReference type="Proteomes" id="UP001194580">
    <property type="component" value="Unassembled WGS sequence"/>
</dbReference>
<organism evidence="2 3">
    <name type="scientific">Linnemannia exigua</name>
    <dbReference type="NCBI Taxonomy" id="604196"/>
    <lineage>
        <taxon>Eukaryota</taxon>
        <taxon>Fungi</taxon>
        <taxon>Fungi incertae sedis</taxon>
        <taxon>Mucoromycota</taxon>
        <taxon>Mortierellomycotina</taxon>
        <taxon>Mortierellomycetes</taxon>
        <taxon>Mortierellales</taxon>
        <taxon>Mortierellaceae</taxon>
        <taxon>Linnemannia</taxon>
    </lineage>
</organism>
<feature type="region of interest" description="Disordered" evidence="1">
    <location>
        <begin position="434"/>
        <end position="473"/>
    </location>
</feature>
<sequence>MGRNALLTNESYYILLNMFLRSNICGSTLRTLHIYRVVNNPIRLLESIVSHLVGLRELHLFGGEGIVPYRRMPCLGPEAVRMFLENCPTGLEELVFGVKVKGDQPPELCSLYIPSEQEQSRSTRTHPHLRILSLPGAMNGYEEQVLAAGENGFLQGCTGLEVLESPNDANLRNYWITDNVVIRNVLSEGLARPVAVRGKVLKRFCASAEDTGLPPDPAQQQQQQSTVVYQMQQQEQAVQEVDPSVRDELLSESILAIQATNQISETRKEAWHTIAVHGAGPLVAQAIALTSFEQQDALVALDLIDPRGVTSTHIQQILVHSKSLRCFEVRHSDTPGSVTPLPQEPSLARTRLLATDVISSTGSWGCLLLTSLHLEIGGIPRATTANNDQEDEKESGFDKAASHRIQRQVYRQLAALTRLQELRLGRACERQDIEQHESHYQQQHQHQQSENVTPNTDTSTSTSITIEDATGRIPGVPGFQKDCLEMSLPSGLDILSSLTQLAVLDVSRMDHRVTREEIKWMLQSWPNLRTVRGIKID</sequence>
<evidence type="ECO:0000313" key="2">
    <source>
        <dbReference type="EMBL" id="KAG0272242.1"/>
    </source>
</evidence>
<comment type="caution">
    <text evidence="2">The sequence shown here is derived from an EMBL/GenBank/DDBJ whole genome shotgun (WGS) entry which is preliminary data.</text>
</comment>
<dbReference type="AlphaFoldDB" id="A0AAD4D9J6"/>
<reference evidence="2" key="1">
    <citation type="journal article" date="2020" name="Fungal Divers.">
        <title>Resolving the Mortierellaceae phylogeny through synthesis of multi-gene phylogenetics and phylogenomics.</title>
        <authorList>
            <person name="Vandepol N."/>
            <person name="Liber J."/>
            <person name="Desiro A."/>
            <person name="Na H."/>
            <person name="Kennedy M."/>
            <person name="Barry K."/>
            <person name="Grigoriev I.V."/>
            <person name="Miller A.N."/>
            <person name="O'Donnell K."/>
            <person name="Stajich J.E."/>
            <person name="Bonito G."/>
        </authorList>
    </citation>
    <scope>NUCLEOTIDE SEQUENCE</scope>
    <source>
        <strain evidence="2">NRRL 28262</strain>
    </source>
</reference>
<dbReference type="EMBL" id="JAAAIL010000967">
    <property type="protein sequence ID" value="KAG0272242.1"/>
    <property type="molecule type" value="Genomic_DNA"/>
</dbReference>
<feature type="compositionally biased region" description="Low complexity" evidence="1">
    <location>
        <begin position="440"/>
        <end position="466"/>
    </location>
</feature>
<keyword evidence="3" id="KW-1185">Reference proteome</keyword>
<proteinExistence type="predicted"/>
<protein>
    <submittedName>
        <fullName evidence="2">Uncharacterized protein</fullName>
    </submittedName>
</protein>
<evidence type="ECO:0000256" key="1">
    <source>
        <dbReference type="SAM" id="MobiDB-lite"/>
    </source>
</evidence>
<accession>A0AAD4D9J6</accession>
<name>A0AAD4D9J6_9FUNG</name>
<gene>
    <name evidence="2" type="ORF">BGZ95_012018</name>
</gene>